<dbReference type="SUPFAM" id="SSF54909">
    <property type="entry name" value="Dimeric alpha+beta barrel"/>
    <property type="match status" value="1"/>
</dbReference>
<feature type="domain" description="YCII-related" evidence="2">
    <location>
        <begin position="1"/>
        <end position="86"/>
    </location>
</feature>
<comment type="caution">
    <text evidence="3">The sequence shown here is derived from an EMBL/GenBank/DDBJ whole genome shotgun (WGS) entry which is preliminary data.</text>
</comment>
<dbReference type="Pfam" id="PF03795">
    <property type="entry name" value="YCII"/>
    <property type="match status" value="1"/>
</dbReference>
<dbReference type="InterPro" id="IPR005545">
    <property type="entry name" value="YCII"/>
</dbReference>
<dbReference type="Proteomes" id="UP000241421">
    <property type="component" value="Unassembled WGS sequence"/>
</dbReference>
<proteinExistence type="inferred from homology"/>
<dbReference type="PANTHER" id="PTHR33606">
    <property type="entry name" value="PROTEIN YCII"/>
    <property type="match status" value="1"/>
</dbReference>
<dbReference type="RefSeq" id="WP_106759753.1">
    <property type="nucleotide sequence ID" value="NZ_PXWF02000302.1"/>
</dbReference>
<reference evidence="3 4" key="1">
    <citation type="submission" date="2018-04" db="EMBL/GenBank/DDBJ databases">
        <title>Massilia violaceinigra sp. nov., a novel purple-pigmented bacterium isolated from Tianshan glacier, Xinjiang, China.</title>
        <authorList>
            <person name="Wang H."/>
        </authorList>
    </citation>
    <scope>NUCLEOTIDE SEQUENCE [LARGE SCALE GENOMIC DNA]</scope>
    <source>
        <strain evidence="3 4">B448-2</strain>
    </source>
</reference>
<keyword evidence="4" id="KW-1185">Reference proteome</keyword>
<dbReference type="AlphaFoldDB" id="A0A2U2HEN9"/>
<dbReference type="OrthoDB" id="70894at2"/>
<sequence>MHFLLFYDLSDDYLARRGQFRNEHLKLAWEAQERGEIVIAGALAEPADCAVLLFDCASKDIPERFAATDPYVTNGLVKAWRVRPWTTVVGEAATTIVRPDSH</sequence>
<comment type="similarity">
    <text evidence="1">Belongs to the YciI family.</text>
</comment>
<dbReference type="PANTHER" id="PTHR33606:SF3">
    <property type="entry name" value="PROTEIN YCII"/>
    <property type="match status" value="1"/>
</dbReference>
<gene>
    <name evidence="3" type="ORF">C7C56_023345</name>
</gene>
<dbReference type="Gene3D" id="3.30.70.1060">
    <property type="entry name" value="Dimeric alpha+beta barrel"/>
    <property type="match status" value="1"/>
</dbReference>
<organism evidence="3 4">
    <name type="scientific">Massilia glaciei</name>
    <dbReference type="NCBI Taxonomy" id="1524097"/>
    <lineage>
        <taxon>Bacteria</taxon>
        <taxon>Pseudomonadati</taxon>
        <taxon>Pseudomonadota</taxon>
        <taxon>Betaproteobacteria</taxon>
        <taxon>Burkholderiales</taxon>
        <taxon>Oxalobacteraceae</taxon>
        <taxon>Telluria group</taxon>
        <taxon>Massilia</taxon>
    </lineage>
</organism>
<dbReference type="EMBL" id="PXWF02000302">
    <property type="protein sequence ID" value="PWF42100.1"/>
    <property type="molecule type" value="Genomic_DNA"/>
</dbReference>
<dbReference type="InterPro" id="IPR011008">
    <property type="entry name" value="Dimeric_a/b-barrel"/>
</dbReference>
<dbReference type="NCBIfam" id="NF009508">
    <property type="entry name" value="PRK12866.1"/>
    <property type="match status" value="1"/>
</dbReference>
<protein>
    <recommendedName>
        <fullName evidence="2">YCII-related domain-containing protein</fullName>
    </recommendedName>
</protein>
<evidence type="ECO:0000259" key="2">
    <source>
        <dbReference type="Pfam" id="PF03795"/>
    </source>
</evidence>
<evidence type="ECO:0000256" key="1">
    <source>
        <dbReference type="ARBA" id="ARBA00007689"/>
    </source>
</evidence>
<accession>A0A2U2HEN9</accession>
<evidence type="ECO:0000313" key="4">
    <source>
        <dbReference type="Proteomes" id="UP000241421"/>
    </source>
</evidence>
<dbReference type="InterPro" id="IPR051807">
    <property type="entry name" value="Sec-metab_biosynth-assoc"/>
</dbReference>
<evidence type="ECO:0000313" key="3">
    <source>
        <dbReference type="EMBL" id="PWF42100.1"/>
    </source>
</evidence>
<name>A0A2U2HEN9_9BURK</name>